<name>A0A8H3BFB4_9AGAM</name>
<accession>A0A8H3BFB4</accession>
<comment type="caution">
    <text evidence="2">The sequence shown here is derived from an EMBL/GenBank/DDBJ whole genome shotgun (WGS) entry which is preliminary data.</text>
</comment>
<dbReference type="EMBL" id="CAJMXA010001258">
    <property type="protein sequence ID" value="CAE6456358.1"/>
    <property type="molecule type" value="Genomic_DNA"/>
</dbReference>
<evidence type="ECO:0000256" key="1">
    <source>
        <dbReference type="SAM" id="MobiDB-lite"/>
    </source>
</evidence>
<proteinExistence type="predicted"/>
<evidence type="ECO:0000313" key="2">
    <source>
        <dbReference type="EMBL" id="CAE6456358.1"/>
    </source>
</evidence>
<dbReference type="Proteomes" id="UP000663853">
    <property type="component" value="Unassembled WGS sequence"/>
</dbReference>
<gene>
    <name evidence="2" type="ORF">RDB_LOCUS55942</name>
</gene>
<evidence type="ECO:0000313" key="3">
    <source>
        <dbReference type="Proteomes" id="UP000663853"/>
    </source>
</evidence>
<dbReference type="AlphaFoldDB" id="A0A8H3BFB4"/>
<feature type="region of interest" description="Disordered" evidence="1">
    <location>
        <begin position="132"/>
        <end position="155"/>
    </location>
</feature>
<sequence>MNIIDGYASPGSSKLVAAISAAMTGDLKESYYTSAKLTHDPGKFFVLSLMINLVGQKYIREHFEQRRSHPSASNYLRDFQSQTGRGHASTVIQIAVHTVEIELPTRIDSKETKLDGPIDDRLERGLFDKASLSHPSVIKQGERQPGSVPSDVQSS</sequence>
<organism evidence="2 3">
    <name type="scientific">Rhizoctonia solani</name>
    <dbReference type="NCBI Taxonomy" id="456999"/>
    <lineage>
        <taxon>Eukaryota</taxon>
        <taxon>Fungi</taxon>
        <taxon>Dikarya</taxon>
        <taxon>Basidiomycota</taxon>
        <taxon>Agaricomycotina</taxon>
        <taxon>Agaricomycetes</taxon>
        <taxon>Cantharellales</taxon>
        <taxon>Ceratobasidiaceae</taxon>
        <taxon>Rhizoctonia</taxon>
    </lineage>
</organism>
<protein>
    <submittedName>
        <fullName evidence="2">Uncharacterized protein</fullName>
    </submittedName>
</protein>
<reference evidence="2" key="1">
    <citation type="submission" date="2021-01" db="EMBL/GenBank/DDBJ databases">
        <authorList>
            <person name="Kaushik A."/>
        </authorList>
    </citation>
    <scope>NUCLEOTIDE SEQUENCE</scope>
    <source>
        <strain evidence="2">AG6-10EEA</strain>
    </source>
</reference>